<dbReference type="GO" id="GO:0051015">
    <property type="term" value="F:actin filament binding"/>
    <property type="evidence" value="ECO:0007669"/>
    <property type="project" value="TreeGrafter"/>
</dbReference>
<feature type="domain" description="ADF-H" evidence="10">
    <location>
        <begin position="308"/>
        <end position="436"/>
    </location>
</feature>
<sequence length="447" mass="49655">MIVDTETVNGNSSSIEKTDQEQQEGNLCKLNPSNSSQNNTTEPSAVKNSLIEKGNDDSLSDEPQETDQNDINQQESPEEVKNTSNSSENNTDISETAQNDITDQEKEASSEEVNVCKMNTSNNSENNTSGPSVVENSLIEKENDVSLSDESFQTENKTEDISEQTENLENNVEETNNADLSESARLENSVEPEALKEEKQNGDVVNTEETAQKQEENSEVVAENNVADPVETTEVKKSEEILTTTNNQTNGQEKEHQGKKVLNGTIANELIAEDYELPEVTKVKKHFEFLEVASHGQTHQLPKKGTLNTNLDIVAITRAYEDVRRDNSETQWAVFKYDGSKIIAAKTGVNFSDFESQFGDEDRAYGYLRLQTGDELSKRAKFVFITWVGPSVSPLKRAKMSTDKALIKEILSNFAVELQTENIADFTLENLENELLRAGGTHYGTGM</sequence>
<feature type="compositionally biased region" description="Polar residues" evidence="9">
    <location>
        <begin position="1"/>
        <end position="15"/>
    </location>
</feature>
<protein>
    <recommendedName>
        <fullName evidence="8">Coactosin-like protein</fullName>
    </recommendedName>
</protein>
<feature type="region of interest" description="Disordered" evidence="9">
    <location>
        <begin position="1"/>
        <end position="224"/>
    </location>
</feature>
<comment type="subcellular location">
    <subcellularLocation>
        <location evidence="1">Cytoplasm</location>
        <location evidence="1">Cytoskeleton</location>
    </subcellularLocation>
</comment>
<dbReference type="GO" id="GO:0030864">
    <property type="term" value="C:cortical actin cytoskeleton"/>
    <property type="evidence" value="ECO:0007669"/>
    <property type="project" value="TreeGrafter"/>
</dbReference>
<feature type="compositionally biased region" description="Low complexity" evidence="9">
    <location>
        <begin position="164"/>
        <end position="177"/>
    </location>
</feature>
<comment type="similarity">
    <text evidence="5">Belongs to the actin-binding proteins ADF family. Coactosin subfamily.</text>
</comment>
<dbReference type="Pfam" id="PF00241">
    <property type="entry name" value="Cofilin_ADF"/>
    <property type="match status" value="1"/>
</dbReference>
<dbReference type="GO" id="GO:0005884">
    <property type="term" value="C:actin filament"/>
    <property type="evidence" value="ECO:0007669"/>
    <property type="project" value="TreeGrafter"/>
</dbReference>
<comment type="subunit">
    <text evidence="7">Interacts with 5-lipoxygenase (ALOX5/5LO) in a calcium-independent manner. Binds to F-actin with a stoichiometry of 1:2.</text>
</comment>
<dbReference type="OrthoDB" id="20822at2759"/>
<keyword evidence="3" id="KW-0009">Actin-binding</keyword>
<evidence type="ECO:0000313" key="12">
    <source>
        <dbReference type="RefSeq" id="XP_030745445.1"/>
    </source>
</evidence>
<dbReference type="KEGG" id="soy:115874421"/>
<dbReference type="InParanoid" id="A0A6J2X381"/>
<dbReference type="GO" id="GO:0030833">
    <property type="term" value="P:regulation of actin filament polymerization"/>
    <property type="evidence" value="ECO:0007669"/>
    <property type="project" value="TreeGrafter"/>
</dbReference>
<dbReference type="InterPro" id="IPR002108">
    <property type="entry name" value="ADF-H"/>
</dbReference>
<feature type="compositionally biased region" description="Polar residues" evidence="9">
    <location>
        <begin position="82"/>
        <end position="101"/>
    </location>
</feature>
<dbReference type="PANTHER" id="PTHR10829:SF29">
    <property type="entry name" value="COACTOSIN-LIKE PROTEIN"/>
    <property type="match status" value="1"/>
</dbReference>
<dbReference type="Gene3D" id="3.40.20.10">
    <property type="entry name" value="Severin"/>
    <property type="match status" value="1"/>
</dbReference>
<gene>
    <name evidence="12" type="primary">LOC115874421</name>
</gene>
<evidence type="ECO:0000256" key="5">
    <source>
        <dbReference type="ARBA" id="ARBA00038052"/>
    </source>
</evidence>
<evidence type="ECO:0000256" key="6">
    <source>
        <dbReference type="ARBA" id="ARBA00058385"/>
    </source>
</evidence>
<proteinExistence type="inferred from homology"/>
<evidence type="ECO:0000256" key="2">
    <source>
        <dbReference type="ARBA" id="ARBA00022490"/>
    </source>
</evidence>
<feature type="compositionally biased region" description="Polar residues" evidence="9">
    <location>
        <begin position="145"/>
        <end position="155"/>
    </location>
</feature>
<evidence type="ECO:0000256" key="4">
    <source>
        <dbReference type="ARBA" id="ARBA00023212"/>
    </source>
</evidence>
<organism evidence="11 12">
    <name type="scientific">Sitophilus oryzae</name>
    <name type="common">Rice weevil</name>
    <name type="synonym">Curculio oryzae</name>
    <dbReference type="NCBI Taxonomy" id="7048"/>
    <lineage>
        <taxon>Eukaryota</taxon>
        <taxon>Metazoa</taxon>
        <taxon>Ecdysozoa</taxon>
        <taxon>Arthropoda</taxon>
        <taxon>Hexapoda</taxon>
        <taxon>Insecta</taxon>
        <taxon>Pterygota</taxon>
        <taxon>Neoptera</taxon>
        <taxon>Endopterygota</taxon>
        <taxon>Coleoptera</taxon>
        <taxon>Polyphaga</taxon>
        <taxon>Cucujiformia</taxon>
        <taxon>Curculionidae</taxon>
        <taxon>Dryophthorinae</taxon>
        <taxon>Sitophilus</taxon>
    </lineage>
</organism>
<dbReference type="FunFam" id="3.40.20.10:FF:000018">
    <property type="entry name" value="Coactosin-like 1"/>
    <property type="match status" value="1"/>
</dbReference>
<dbReference type="GeneID" id="115874421"/>
<keyword evidence="4" id="KW-0206">Cytoskeleton</keyword>
<keyword evidence="11" id="KW-1185">Reference proteome</keyword>
<accession>A0A6J2X381</accession>
<evidence type="ECO:0000259" key="10">
    <source>
        <dbReference type="PROSITE" id="PS51263"/>
    </source>
</evidence>
<dbReference type="PROSITE" id="PS51263">
    <property type="entry name" value="ADF_H"/>
    <property type="match status" value="1"/>
</dbReference>
<evidence type="ECO:0000256" key="8">
    <source>
        <dbReference type="ARBA" id="ARBA00068121"/>
    </source>
</evidence>
<dbReference type="AlphaFoldDB" id="A0A6J2X381"/>
<comment type="function">
    <text evidence="6">Binds to F-actin in a calcium-independent manner. Has no direct effect on actin depolymerization. Acts as a chaperone for ALOX5 (5LO), influencing both its stability and activity in leukotrienes synthesis.</text>
</comment>
<evidence type="ECO:0000256" key="1">
    <source>
        <dbReference type="ARBA" id="ARBA00004245"/>
    </source>
</evidence>
<evidence type="ECO:0000313" key="11">
    <source>
        <dbReference type="Proteomes" id="UP000504635"/>
    </source>
</evidence>
<keyword evidence="2" id="KW-0963">Cytoplasm</keyword>
<feature type="compositionally biased region" description="Acidic residues" evidence="9">
    <location>
        <begin position="58"/>
        <end position="68"/>
    </location>
</feature>
<evidence type="ECO:0000256" key="3">
    <source>
        <dbReference type="ARBA" id="ARBA00023203"/>
    </source>
</evidence>
<dbReference type="SUPFAM" id="SSF55753">
    <property type="entry name" value="Actin depolymerizing proteins"/>
    <property type="match status" value="1"/>
</dbReference>
<dbReference type="InterPro" id="IPR029006">
    <property type="entry name" value="ADF-H/Gelsolin-like_dom_sf"/>
</dbReference>
<name>A0A6J2X381_SITOR</name>
<reference evidence="12" key="1">
    <citation type="submission" date="2025-08" db="UniProtKB">
        <authorList>
            <consortium name="RefSeq"/>
        </authorList>
    </citation>
    <scope>IDENTIFICATION</scope>
</reference>
<evidence type="ECO:0000256" key="9">
    <source>
        <dbReference type="SAM" id="MobiDB-lite"/>
    </source>
</evidence>
<dbReference type="Proteomes" id="UP000504635">
    <property type="component" value="Unplaced"/>
</dbReference>
<dbReference type="PANTHER" id="PTHR10829">
    <property type="entry name" value="CORTACTIN AND DREBRIN"/>
    <property type="match status" value="1"/>
</dbReference>
<dbReference type="CDD" id="cd11282">
    <property type="entry name" value="ADF_coactosin_like"/>
    <property type="match status" value="1"/>
</dbReference>
<dbReference type="SMART" id="SM00102">
    <property type="entry name" value="ADF"/>
    <property type="match status" value="1"/>
</dbReference>
<evidence type="ECO:0000256" key="7">
    <source>
        <dbReference type="ARBA" id="ARBA00062335"/>
    </source>
</evidence>
<feature type="compositionally biased region" description="Low complexity" evidence="9">
    <location>
        <begin position="119"/>
        <end position="129"/>
    </location>
</feature>
<dbReference type="RefSeq" id="XP_030745445.1">
    <property type="nucleotide sequence ID" value="XM_030889585.1"/>
</dbReference>
<dbReference type="GO" id="GO:0030427">
    <property type="term" value="C:site of polarized growth"/>
    <property type="evidence" value="ECO:0007669"/>
    <property type="project" value="TreeGrafter"/>
</dbReference>
<feature type="compositionally biased region" description="Polar residues" evidence="9">
    <location>
        <begin position="31"/>
        <end position="47"/>
    </location>
</feature>